<dbReference type="InterPro" id="IPR007621">
    <property type="entry name" value="TPM_dom"/>
</dbReference>
<keyword evidence="4" id="KW-1185">Reference proteome</keyword>
<sequence length="271" mass="28418">MLIYISFKPIVKWIGSIFFVLLGSLFSLYAQNLPEAPNHLVTDYTGTLSRTEIQTLEQKLLAFEDSTSTQIAVVLIRTTDGYDIADYAVRLGQKWGVGGKKYNNGVLLLAALEDRTVTIQTGYGLEGVLPDIIAHRIIQNEIRPNFSQQNYYQGFDAATNAIIAYTKGEYKADPREREEGGGGVPVILIVIIAIVIITLFSRGGGGGGGRGGRVMTGKGASDIFWWTLLSGMGRGGSGGGFGGSGGFGGGGGGFGGFGGGGFGGGGASGRW</sequence>
<dbReference type="PANTHER" id="PTHR30373:SF2">
    <property type="entry name" value="UPF0603 PROTEIN YGCG"/>
    <property type="match status" value="1"/>
</dbReference>
<reference evidence="3 4" key="1">
    <citation type="submission" date="2020-08" db="EMBL/GenBank/DDBJ databases">
        <title>Sphingobacterium sp. DN00404 isolated from aquaculture water.</title>
        <authorList>
            <person name="Zhang M."/>
        </authorList>
    </citation>
    <scope>NUCLEOTIDE SEQUENCE [LARGE SCALE GENOMIC DNA]</scope>
    <source>
        <strain evidence="3 4">KCTC 32294</strain>
    </source>
</reference>
<gene>
    <name evidence="3" type="ORF">H8B17_01910</name>
</gene>
<dbReference type="Pfam" id="PF04536">
    <property type="entry name" value="TPM_phosphatase"/>
    <property type="match status" value="1"/>
</dbReference>
<comment type="caution">
    <text evidence="3">The sequence shown here is derived from an EMBL/GenBank/DDBJ whole genome shotgun (WGS) entry which is preliminary data.</text>
</comment>
<keyword evidence="1" id="KW-1133">Transmembrane helix</keyword>
<feature type="domain" description="TPM" evidence="2">
    <location>
        <begin position="41"/>
        <end position="165"/>
    </location>
</feature>
<evidence type="ECO:0000313" key="3">
    <source>
        <dbReference type="EMBL" id="MBD1424322.1"/>
    </source>
</evidence>
<dbReference type="Gene3D" id="3.10.310.50">
    <property type="match status" value="1"/>
</dbReference>
<feature type="transmembrane region" description="Helical" evidence="1">
    <location>
        <begin position="182"/>
        <end position="200"/>
    </location>
</feature>
<dbReference type="PANTHER" id="PTHR30373">
    <property type="entry name" value="UPF0603 PROTEIN YGCG"/>
    <property type="match status" value="1"/>
</dbReference>
<name>A0ABR7XZ45_9SPHI</name>
<dbReference type="Proteomes" id="UP000606494">
    <property type="component" value="Unassembled WGS sequence"/>
</dbReference>
<keyword evidence="1" id="KW-0472">Membrane</keyword>
<evidence type="ECO:0000256" key="1">
    <source>
        <dbReference type="SAM" id="Phobius"/>
    </source>
</evidence>
<evidence type="ECO:0000259" key="2">
    <source>
        <dbReference type="Pfam" id="PF04536"/>
    </source>
</evidence>
<dbReference type="RefSeq" id="WP_190307477.1">
    <property type="nucleotide sequence ID" value="NZ_JACNYK010000001.1"/>
</dbReference>
<organism evidence="3 4">
    <name type="scientific">Sphingobacterium arenae</name>
    <dbReference type="NCBI Taxonomy" id="1280598"/>
    <lineage>
        <taxon>Bacteria</taxon>
        <taxon>Pseudomonadati</taxon>
        <taxon>Bacteroidota</taxon>
        <taxon>Sphingobacteriia</taxon>
        <taxon>Sphingobacteriales</taxon>
        <taxon>Sphingobacteriaceae</taxon>
        <taxon>Sphingobacterium</taxon>
    </lineage>
</organism>
<evidence type="ECO:0000313" key="4">
    <source>
        <dbReference type="Proteomes" id="UP000606494"/>
    </source>
</evidence>
<protein>
    <submittedName>
        <fullName evidence="3">TPM domain-containing protein</fullName>
    </submittedName>
</protein>
<accession>A0ABR7XZ45</accession>
<dbReference type="EMBL" id="JACNYK010000001">
    <property type="protein sequence ID" value="MBD1424322.1"/>
    <property type="molecule type" value="Genomic_DNA"/>
</dbReference>
<keyword evidence="1" id="KW-0812">Transmembrane</keyword>
<proteinExistence type="predicted"/>